<name>A0AAN7PHP3_MYCAM</name>
<proteinExistence type="predicted"/>
<reference evidence="3 4" key="1">
    <citation type="journal article" date="2023" name="J. Hered.">
        <title>Chromosome-level genome of the wood stork (Mycteria americana) provides insight into avian chromosome evolution.</title>
        <authorList>
            <person name="Flamio R. Jr."/>
            <person name="Ramstad K.M."/>
        </authorList>
    </citation>
    <scope>NUCLEOTIDE SEQUENCE [LARGE SCALE GENOMIC DNA]</scope>
    <source>
        <strain evidence="3">JAX WOST 10</strain>
    </source>
</reference>
<evidence type="ECO:0000313" key="4">
    <source>
        <dbReference type="Proteomes" id="UP001333110"/>
    </source>
</evidence>
<evidence type="ECO:0000256" key="1">
    <source>
        <dbReference type="SAM" id="Coils"/>
    </source>
</evidence>
<keyword evidence="4" id="KW-1185">Reference proteome</keyword>
<evidence type="ECO:0000313" key="3">
    <source>
        <dbReference type="EMBL" id="KAK4826358.1"/>
    </source>
</evidence>
<feature type="region of interest" description="Disordered" evidence="2">
    <location>
        <begin position="503"/>
        <end position="540"/>
    </location>
</feature>
<gene>
    <name evidence="3" type="ORF">QYF61_007952</name>
</gene>
<feature type="region of interest" description="Disordered" evidence="2">
    <location>
        <begin position="435"/>
        <end position="484"/>
    </location>
</feature>
<protein>
    <submittedName>
        <fullName evidence="3">Uncharacterized protein</fullName>
    </submittedName>
</protein>
<dbReference type="EMBL" id="JAUNZN010000002">
    <property type="protein sequence ID" value="KAK4826358.1"/>
    <property type="molecule type" value="Genomic_DNA"/>
</dbReference>
<organism evidence="3 4">
    <name type="scientific">Mycteria americana</name>
    <name type="common">Wood stork</name>
    <dbReference type="NCBI Taxonomy" id="33587"/>
    <lineage>
        <taxon>Eukaryota</taxon>
        <taxon>Metazoa</taxon>
        <taxon>Chordata</taxon>
        <taxon>Craniata</taxon>
        <taxon>Vertebrata</taxon>
        <taxon>Euteleostomi</taxon>
        <taxon>Archelosauria</taxon>
        <taxon>Archosauria</taxon>
        <taxon>Dinosauria</taxon>
        <taxon>Saurischia</taxon>
        <taxon>Theropoda</taxon>
        <taxon>Coelurosauria</taxon>
        <taxon>Aves</taxon>
        <taxon>Neognathae</taxon>
        <taxon>Neoaves</taxon>
        <taxon>Aequornithes</taxon>
        <taxon>Ciconiiformes</taxon>
        <taxon>Ciconiidae</taxon>
        <taxon>Mycteria</taxon>
    </lineage>
</organism>
<comment type="caution">
    <text evidence="3">The sequence shown here is derived from an EMBL/GenBank/DDBJ whole genome shotgun (WGS) entry which is preliminary data.</text>
</comment>
<feature type="region of interest" description="Disordered" evidence="2">
    <location>
        <begin position="48"/>
        <end position="238"/>
    </location>
</feature>
<dbReference type="AlphaFoldDB" id="A0AAN7PHP3"/>
<accession>A0AAN7PHP3</accession>
<feature type="coiled-coil region" evidence="1">
    <location>
        <begin position="397"/>
        <end position="424"/>
    </location>
</feature>
<sequence length="540" mass="62491">MSFLGSRAGAQALGTDDPDTGEHLHSGNYLILKIARLHSLIMHPMQDEKFLERRGEERRGEERRGEERRGEERRGEERRGEERRGEERRGEERRGEERRGEGRGGEGRGGEERRGEERRGEERRGEERRGEERRGEERRGEERRGEERRGEERGGEERRGEERRGEERRGEERRGEERRGEERRGEERGGEGRRGEERRGEERRGEERRGEERRGEERRGDYDMLAYYTNEETEESYRYPRTDLPEEKSLGILVDEKLDMSRQCALTAQKANRILGFIKSSVASRSRESSDRRDTKWPYSSTPLASRYKQFELWQAVHTVSFLSGKSSDRQERRSLAMVSTWCKATSSALTKMDVATQTELPRKHAATQVSGCRECQGLSLVTDGSSENSCVRCDQVDNLLSLVAELQEEVERLRSIRESEKEIDWWIHALPSLRQEQEQPPERKQDQGDAVSSPHQAEDSSLKERSEWRQVHARGGRRTPSLPILPSQVFLYNRYEALDVEGQSMDDVDESPSTPEVLPGSGRPTPVPRPPPRGRKDGL</sequence>
<feature type="region of interest" description="Disordered" evidence="2">
    <location>
        <begin position="1"/>
        <end position="23"/>
    </location>
</feature>
<feature type="compositionally biased region" description="Basic and acidic residues" evidence="2">
    <location>
        <begin position="48"/>
        <end position="222"/>
    </location>
</feature>
<keyword evidence="1" id="KW-0175">Coiled coil</keyword>
<feature type="compositionally biased region" description="Basic and acidic residues" evidence="2">
    <location>
        <begin position="436"/>
        <end position="448"/>
    </location>
</feature>
<evidence type="ECO:0000256" key="2">
    <source>
        <dbReference type="SAM" id="MobiDB-lite"/>
    </source>
</evidence>
<dbReference type="Proteomes" id="UP001333110">
    <property type="component" value="Unassembled WGS sequence"/>
</dbReference>
<feature type="compositionally biased region" description="Basic and acidic residues" evidence="2">
    <location>
        <begin position="457"/>
        <end position="471"/>
    </location>
</feature>